<evidence type="ECO:0000313" key="1">
    <source>
        <dbReference type="EMBL" id="SCD21887.1"/>
    </source>
</evidence>
<keyword evidence="2" id="KW-1185">Reference proteome</keyword>
<gene>
    <name evidence="1" type="ORF">PSM36_3098</name>
</gene>
<dbReference type="KEGG" id="psac:PSM36_3098"/>
<dbReference type="Proteomes" id="UP000187464">
    <property type="component" value="Chromosome I"/>
</dbReference>
<evidence type="ECO:0000313" key="2">
    <source>
        <dbReference type="Proteomes" id="UP000187464"/>
    </source>
</evidence>
<organism evidence="1 2">
    <name type="scientific">Proteiniphilum saccharofermentans</name>
    <dbReference type="NCBI Taxonomy" id="1642647"/>
    <lineage>
        <taxon>Bacteria</taxon>
        <taxon>Pseudomonadati</taxon>
        <taxon>Bacteroidota</taxon>
        <taxon>Bacteroidia</taxon>
        <taxon>Bacteroidales</taxon>
        <taxon>Dysgonomonadaceae</taxon>
        <taxon>Proteiniphilum</taxon>
    </lineage>
</organism>
<dbReference type="RefSeq" id="WP_076931626.1">
    <property type="nucleotide sequence ID" value="NZ_DAMBAO010000001.1"/>
</dbReference>
<protein>
    <submittedName>
        <fullName evidence="1">Putative secreted protein</fullName>
    </submittedName>
</protein>
<accession>A0A1R3TB99</accession>
<dbReference type="EMBL" id="LT605205">
    <property type="protein sequence ID" value="SCD21887.1"/>
    <property type="molecule type" value="Genomic_DNA"/>
</dbReference>
<proteinExistence type="predicted"/>
<dbReference type="STRING" id="1642647.PSM36_3098"/>
<sequence>MATTKKKAMLKKRGAVKGSFKTGADVIRELEEKGIKLGQGPKSKIALFREKYPEGVLETIDMDAILE</sequence>
<reference evidence="1 2" key="1">
    <citation type="submission" date="2016-08" db="EMBL/GenBank/DDBJ databases">
        <authorList>
            <person name="Seilhamer J.J."/>
        </authorList>
    </citation>
    <scope>NUCLEOTIDE SEQUENCE [LARGE SCALE GENOMIC DNA]</scope>
    <source>
        <strain evidence="1">M3/6</strain>
    </source>
</reference>
<name>A0A1R3TB99_9BACT</name>
<dbReference type="AlphaFoldDB" id="A0A1R3TB99"/>